<keyword evidence="2" id="KW-1185">Reference proteome</keyword>
<sequence length="59" mass="6377">MTYASCNRYRRSTLARAPALAAGRAEGSLVPLARLILPIRPLPLAKAVPFDLTLYGPPQ</sequence>
<dbReference type="RefSeq" id="WP_045776504.1">
    <property type="nucleotide sequence ID" value="NZ_LAJY01000408.1"/>
</dbReference>
<name>A0A0F3ITK2_9PROT</name>
<comment type="caution">
    <text evidence="1">The sequence shown here is derived from an EMBL/GenBank/DDBJ whole genome shotgun (WGS) entry which is preliminary data.</text>
</comment>
<dbReference type="Proteomes" id="UP000033774">
    <property type="component" value="Unassembled WGS sequence"/>
</dbReference>
<reference evidence="1 2" key="1">
    <citation type="submission" date="2015-03" db="EMBL/GenBank/DDBJ databases">
        <title>Draft genome sequence of Elstera litoralis.</title>
        <authorList>
            <person name="Rahalkar M.C."/>
            <person name="Dhakephalkar P.K."/>
            <person name="Pore S.D."/>
            <person name="Arora P."/>
            <person name="Kapse N.G."/>
            <person name="Pandit P.S."/>
        </authorList>
    </citation>
    <scope>NUCLEOTIDE SEQUENCE [LARGE SCALE GENOMIC DNA]</scope>
    <source>
        <strain evidence="1 2">Dia-1</strain>
    </source>
</reference>
<gene>
    <name evidence="1" type="ORF">VZ95_14570</name>
</gene>
<evidence type="ECO:0000313" key="2">
    <source>
        <dbReference type="Proteomes" id="UP000033774"/>
    </source>
</evidence>
<evidence type="ECO:0000313" key="1">
    <source>
        <dbReference type="EMBL" id="KJV08934.1"/>
    </source>
</evidence>
<accession>A0A0F3ITK2</accession>
<dbReference type="AlphaFoldDB" id="A0A0F3ITK2"/>
<dbReference type="EMBL" id="LAJY01000408">
    <property type="protein sequence ID" value="KJV08934.1"/>
    <property type="molecule type" value="Genomic_DNA"/>
</dbReference>
<proteinExistence type="predicted"/>
<protein>
    <submittedName>
        <fullName evidence="1">Uncharacterized protein</fullName>
    </submittedName>
</protein>
<organism evidence="1 2">
    <name type="scientific">Elstera litoralis</name>
    <dbReference type="NCBI Taxonomy" id="552518"/>
    <lineage>
        <taxon>Bacteria</taxon>
        <taxon>Pseudomonadati</taxon>
        <taxon>Pseudomonadota</taxon>
        <taxon>Alphaproteobacteria</taxon>
        <taxon>Rhodospirillales</taxon>
        <taxon>Rhodospirillaceae</taxon>
        <taxon>Elstera</taxon>
    </lineage>
</organism>